<proteinExistence type="predicted"/>
<evidence type="ECO:0000313" key="1">
    <source>
        <dbReference type="Proteomes" id="UP001652625"/>
    </source>
</evidence>
<keyword evidence="1" id="KW-1185">Reference proteome</keyword>
<dbReference type="GeneID" id="101240440"/>
<dbReference type="PANTHER" id="PTHR31807:SF37">
    <property type="entry name" value="HAUS AUGMIN-LIKE COMPLEX SUBUNIT 8"/>
    <property type="match status" value="1"/>
</dbReference>
<sequence>MSKNSKPYNVRTHLSQGLLSTSSGIYRDLAVTNSSKHFKDKHLVENFNDEEPRKTTPLKIELPSYKKHERNSFSDTETDKFLSSSMTYDIPIGVHDNEKTIVENTVKDFPLFKTGKSNELSFERWPNEKLIKSIESLELTENVNKNSENNLKKDAIADGSKKKKKFLPVQSRYKQLLEKKEDASSRTIDISAIYPQNILTTNNYKKKNCVTSTPFLASSVCNQQYDGSILDQSKFKLDDTAILNQEIVKKISMVKQNKKDNVKGPIKVYKPVIELDQLTIDIYNARLLQITYLHLQAQRAFEKQEEKVKEQIFTIWAANRKLEKKVEELNLFLETQKLLLSVEQLLNSQISGLKPLSSKLSKLNKLASKFSEILEKNSHILPISGISKIKDDELVKAVDESKIYLEELYHMTKVEQPQIEKLSKTICALKNTLDSEIIEQHKSAALLSDCVSLLNHERSLQVQLIQC</sequence>
<dbReference type="Proteomes" id="UP001652625">
    <property type="component" value="Chromosome 03"/>
</dbReference>
<accession>A0ABM4BJ28</accession>
<reference evidence="2" key="1">
    <citation type="submission" date="2025-08" db="UniProtKB">
        <authorList>
            <consortium name="RefSeq"/>
        </authorList>
    </citation>
    <scope>IDENTIFICATION</scope>
</reference>
<gene>
    <name evidence="2" type="primary">LOC101240440</name>
</gene>
<dbReference type="PANTHER" id="PTHR31807">
    <property type="entry name" value="AUGMIN FAMILY MEMBER"/>
    <property type="match status" value="1"/>
</dbReference>
<dbReference type="RefSeq" id="XP_065649030.1">
    <property type="nucleotide sequence ID" value="XM_065792958.1"/>
</dbReference>
<organism evidence="1 2">
    <name type="scientific">Hydra vulgaris</name>
    <name type="common">Hydra</name>
    <name type="synonym">Hydra attenuata</name>
    <dbReference type="NCBI Taxonomy" id="6087"/>
    <lineage>
        <taxon>Eukaryota</taxon>
        <taxon>Metazoa</taxon>
        <taxon>Cnidaria</taxon>
        <taxon>Hydrozoa</taxon>
        <taxon>Hydroidolina</taxon>
        <taxon>Anthoathecata</taxon>
        <taxon>Aplanulata</taxon>
        <taxon>Hydridae</taxon>
        <taxon>Hydra</taxon>
    </lineage>
</organism>
<protein>
    <submittedName>
        <fullName evidence="2">Uncharacterized protein LOC101240440 isoform X3</fullName>
    </submittedName>
</protein>
<evidence type="ECO:0000313" key="2">
    <source>
        <dbReference type="RefSeq" id="XP_065649030.1"/>
    </source>
</evidence>
<name>A0ABM4BJ28_HYDVU</name>